<evidence type="ECO:0000256" key="3">
    <source>
        <dbReference type="ARBA" id="ARBA00005349"/>
    </source>
</evidence>
<dbReference type="GO" id="GO:0016705">
    <property type="term" value="F:oxidoreductase activity, acting on paired donors, with incorporation or reduction of molecular oxygen"/>
    <property type="evidence" value="ECO:0007669"/>
    <property type="project" value="InterPro"/>
</dbReference>
<dbReference type="HOGENOM" id="CLU_009665_8_1_5"/>
<evidence type="ECO:0000313" key="9">
    <source>
        <dbReference type="EMBL" id="ADM08903.1"/>
    </source>
</evidence>
<name>E0TEM0_PARBH</name>
<evidence type="ECO:0000256" key="6">
    <source>
        <dbReference type="ARBA" id="ARBA00023002"/>
    </source>
</evidence>
<dbReference type="NCBIfam" id="TIGR01988">
    <property type="entry name" value="Ubi-OHases"/>
    <property type="match status" value="1"/>
</dbReference>
<dbReference type="Gene3D" id="3.50.50.60">
    <property type="entry name" value="FAD/NAD(P)-binding domain"/>
    <property type="match status" value="2"/>
</dbReference>
<dbReference type="UniPathway" id="UPA00232"/>
<reference evidence="10" key="1">
    <citation type="submission" date="2010-08" db="EMBL/GenBank/DDBJ databases">
        <title>Genome sequence of Parvularcula bermudensis HTCC2503.</title>
        <authorList>
            <person name="Kang D.-M."/>
            <person name="Oh H.-M."/>
            <person name="Cho J.-C."/>
        </authorList>
    </citation>
    <scope>NUCLEOTIDE SEQUENCE [LARGE SCALE GENOMIC DNA]</scope>
    <source>
        <strain evidence="10">ATCC BAA-594 / HTCC2503 / KCTC 12087</strain>
    </source>
</reference>
<evidence type="ECO:0000256" key="5">
    <source>
        <dbReference type="ARBA" id="ARBA00022827"/>
    </source>
</evidence>
<comment type="pathway">
    <text evidence="2">Cofactor biosynthesis; ubiquinone biosynthesis.</text>
</comment>
<keyword evidence="6" id="KW-0560">Oxidoreductase</keyword>
<dbReference type="EMBL" id="CP002156">
    <property type="protein sequence ID" value="ADM08903.1"/>
    <property type="molecule type" value="Genomic_DNA"/>
</dbReference>
<dbReference type="PANTHER" id="PTHR43876:SF7">
    <property type="entry name" value="UBIQUINONE BIOSYNTHESIS MONOOXYGENASE COQ6, MITOCHONDRIAL"/>
    <property type="match status" value="1"/>
</dbReference>
<keyword evidence="10" id="KW-1185">Reference proteome</keyword>
<keyword evidence="7 9" id="KW-0503">Monooxygenase</keyword>
<gene>
    <name evidence="9" type="ordered locus">PB2503_04142</name>
</gene>
<dbReference type="GO" id="GO:0006744">
    <property type="term" value="P:ubiquinone biosynthetic process"/>
    <property type="evidence" value="ECO:0007669"/>
    <property type="project" value="UniProtKB-UniPathway"/>
</dbReference>
<evidence type="ECO:0000313" key="10">
    <source>
        <dbReference type="Proteomes" id="UP000001302"/>
    </source>
</evidence>
<comment type="cofactor">
    <cofactor evidence="1">
        <name>FAD</name>
        <dbReference type="ChEBI" id="CHEBI:57692"/>
    </cofactor>
</comment>
<dbReference type="STRING" id="314260.PB2503_04142"/>
<dbReference type="KEGG" id="pbr:PB2503_04142"/>
<dbReference type="InterPro" id="IPR010971">
    <property type="entry name" value="UbiH/COQ6"/>
</dbReference>
<protein>
    <submittedName>
        <fullName evidence="9">UbiH/COQ6 monooxygenase family protein</fullName>
    </submittedName>
</protein>
<dbReference type="SUPFAM" id="SSF51905">
    <property type="entry name" value="FAD/NAD(P)-binding domain"/>
    <property type="match status" value="1"/>
</dbReference>
<keyword evidence="4" id="KW-0285">Flavoprotein</keyword>
<feature type="domain" description="FAD-binding" evidence="8">
    <location>
        <begin position="4"/>
        <end position="350"/>
    </location>
</feature>
<dbReference type="InterPro" id="IPR002938">
    <property type="entry name" value="FAD-bd"/>
</dbReference>
<dbReference type="eggNOG" id="COG0654">
    <property type="taxonomic scope" value="Bacteria"/>
</dbReference>
<dbReference type="AlphaFoldDB" id="E0TEM0"/>
<accession>E0TEM0</accession>
<organism evidence="9 10">
    <name type="scientific">Parvularcula bermudensis (strain ATCC BAA-594 / HTCC2503 / KCTC 12087)</name>
    <dbReference type="NCBI Taxonomy" id="314260"/>
    <lineage>
        <taxon>Bacteria</taxon>
        <taxon>Pseudomonadati</taxon>
        <taxon>Pseudomonadota</taxon>
        <taxon>Alphaproteobacteria</taxon>
        <taxon>Parvularculales</taxon>
        <taxon>Parvularculaceae</taxon>
        <taxon>Parvularcula</taxon>
    </lineage>
</organism>
<evidence type="ECO:0000256" key="7">
    <source>
        <dbReference type="ARBA" id="ARBA00023033"/>
    </source>
</evidence>
<dbReference type="GO" id="GO:0004497">
    <property type="term" value="F:monooxygenase activity"/>
    <property type="evidence" value="ECO:0007669"/>
    <property type="project" value="UniProtKB-KW"/>
</dbReference>
<reference evidence="9 10" key="2">
    <citation type="journal article" date="2011" name="J. Bacteriol.">
        <title>Complete genome sequence of strain HTCC2503T of Parvularcula bermudensis, the type species of the order "Parvularculales" in the class Alphaproteobacteria.</title>
        <authorList>
            <person name="Oh H.M."/>
            <person name="Kang I."/>
            <person name="Vergin K.L."/>
            <person name="Kang D."/>
            <person name="Rhee K.H."/>
            <person name="Giovannoni S.J."/>
            <person name="Cho J.C."/>
        </authorList>
    </citation>
    <scope>NUCLEOTIDE SEQUENCE [LARGE SCALE GENOMIC DNA]</scope>
    <source>
        <strain evidence="10">ATCC BAA-594 / HTCC2503 / KCTC 12087</strain>
    </source>
</reference>
<evidence type="ECO:0000256" key="2">
    <source>
        <dbReference type="ARBA" id="ARBA00004749"/>
    </source>
</evidence>
<keyword evidence="5" id="KW-0274">FAD</keyword>
<proteinExistence type="inferred from homology"/>
<sequence length="412" mass="43649">MPLYDVAIAGAGLTGRLAALALAHHGLSVALIDPVALETPKPDSRTTAIAYANARILKRLGLWPGLSAKAGAITDILVTNGRPASRFRRGGAEGSALHFPAPLLPGDRLDPTAPALGYILTNTDLLAVFGAALQATAGVTFFKGAIEDVTEGPARVHVAVSGGEAVEAAMLLVCDGKRSTLRAKLGFRTLSHAYDQEALTFCLSHSTPHQGVAHEMFYPDGPFAILPMAGDEVSIVWTEKGSRARAYHALDEAAFLRAVTDRIGPLLGDIAISRPAVRFPLSFSYADQPVKGRVVLMGDAYRGVHPIAGQGFNLAMKDIAVLADVLRDAEQVGLDPGSPQSLDAYARWRRFDSAALAFGTDALTRLFSNDIAPIRWARSFGLGRVAQMDGLRLFFMREAGADSGELPSLMAA</sequence>
<dbReference type="PANTHER" id="PTHR43876">
    <property type="entry name" value="UBIQUINONE BIOSYNTHESIS MONOOXYGENASE COQ6, MITOCHONDRIAL"/>
    <property type="match status" value="1"/>
</dbReference>
<dbReference type="Pfam" id="PF01494">
    <property type="entry name" value="FAD_binding_3"/>
    <property type="match status" value="1"/>
</dbReference>
<dbReference type="Proteomes" id="UP000001302">
    <property type="component" value="Chromosome"/>
</dbReference>
<dbReference type="InterPro" id="IPR036188">
    <property type="entry name" value="FAD/NAD-bd_sf"/>
</dbReference>
<dbReference type="InterPro" id="IPR051205">
    <property type="entry name" value="UbiH/COQ6_monooxygenase"/>
</dbReference>
<evidence type="ECO:0000256" key="4">
    <source>
        <dbReference type="ARBA" id="ARBA00022630"/>
    </source>
</evidence>
<evidence type="ECO:0000259" key="8">
    <source>
        <dbReference type="Pfam" id="PF01494"/>
    </source>
</evidence>
<evidence type="ECO:0000256" key="1">
    <source>
        <dbReference type="ARBA" id="ARBA00001974"/>
    </source>
</evidence>
<comment type="similarity">
    <text evidence="3">Belongs to the UbiH/COQ6 family.</text>
</comment>
<dbReference type="GO" id="GO:0071949">
    <property type="term" value="F:FAD binding"/>
    <property type="evidence" value="ECO:0007669"/>
    <property type="project" value="InterPro"/>
</dbReference>
<dbReference type="PRINTS" id="PR00420">
    <property type="entry name" value="RNGMNOXGNASE"/>
</dbReference>